<feature type="transmembrane region" description="Helical" evidence="8">
    <location>
        <begin position="141"/>
        <end position="162"/>
    </location>
</feature>
<keyword evidence="12" id="KW-1185">Reference proteome</keyword>
<comment type="similarity">
    <text evidence="2">Belongs to the MreD family.</text>
</comment>
<evidence type="ECO:0000256" key="3">
    <source>
        <dbReference type="ARBA" id="ARBA00022475"/>
    </source>
</evidence>
<dbReference type="HOGENOM" id="CLU_119315_0_0_6"/>
<comment type="subcellular location">
    <subcellularLocation>
        <location evidence="1">Cell membrane</location>
        <topology evidence="1">Multi-pass membrane protein</topology>
    </subcellularLocation>
</comment>
<evidence type="ECO:0000313" key="10">
    <source>
        <dbReference type="EMBL" id="SCY38649.1"/>
    </source>
</evidence>
<dbReference type="PANTHER" id="PTHR37484:SF1">
    <property type="entry name" value="ROD SHAPE-DETERMINING PROTEIN MRED"/>
    <property type="match status" value="1"/>
</dbReference>
<dbReference type="EMBL" id="LN614830">
    <property type="protein sequence ID" value="CEG61354.1"/>
    <property type="molecule type" value="Genomic_DNA"/>
</dbReference>
<dbReference type="NCBIfam" id="TIGR03426">
    <property type="entry name" value="shape_MreD"/>
    <property type="match status" value="1"/>
</dbReference>
<keyword evidence="3" id="KW-1003">Cell membrane</keyword>
<proteinExistence type="inferred from homology"/>
<reference evidence="9" key="2">
    <citation type="submission" date="2014-09" db="EMBL/GenBank/DDBJ databases">
        <authorList>
            <person name="GOMEZ-VALERO Laura"/>
        </authorList>
    </citation>
    <scope>NUCLEOTIDE SEQUENCE</scope>
    <source>
        <strain evidence="9">ATCC33218</strain>
    </source>
</reference>
<evidence type="ECO:0000256" key="5">
    <source>
        <dbReference type="ARBA" id="ARBA00022960"/>
    </source>
</evidence>
<evidence type="ECO:0000256" key="4">
    <source>
        <dbReference type="ARBA" id="ARBA00022692"/>
    </source>
</evidence>
<dbReference type="PANTHER" id="PTHR37484">
    <property type="entry name" value="ROD SHAPE-DETERMINING PROTEIN MRED"/>
    <property type="match status" value="1"/>
</dbReference>
<evidence type="ECO:0000256" key="7">
    <source>
        <dbReference type="ARBA" id="ARBA00023136"/>
    </source>
</evidence>
<keyword evidence="7 8" id="KW-0472">Membrane</keyword>
<dbReference type="AlphaFoldDB" id="A0A098GFV0"/>
<protein>
    <submittedName>
        <fullName evidence="9 10">Rod shape-determining protein MreD</fullName>
    </submittedName>
</protein>
<reference evidence="10 12" key="3">
    <citation type="submission" date="2016-10" db="EMBL/GenBank/DDBJ databases">
        <authorList>
            <person name="Varghese N."/>
            <person name="Submissions S."/>
        </authorList>
    </citation>
    <scope>NUCLEOTIDE SEQUENCE [LARGE SCALE GENOMIC DNA]</scope>
    <source>
        <strain evidence="10 12">ATCC 33218</strain>
    </source>
</reference>
<dbReference type="GO" id="GO:0008360">
    <property type="term" value="P:regulation of cell shape"/>
    <property type="evidence" value="ECO:0007669"/>
    <property type="project" value="UniProtKB-KW"/>
</dbReference>
<evidence type="ECO:0000313" key="12">
    <source>
        <dbReference type="Proteomes" id="UP000182998"/>
    </source>
</evidence>
<name>A0A098GFV0_LEGMI</name>
<evidence type="ECO:0000256" key="8">
    <source>
        <dbReference type="SAM" id="Phobius"/>
    </source>
</evidence>
<dbReference type="Proteomes" id="UP000032414">
    <property type="component" value="Chromosome I"/>
</dbReference>
<reference evidence="11" key="1">
    <citation type="submission" date="2014-09" db="EMBL/GenBank/DDBJ databases">
        <authorList>
            <person name="Gomez-Valero L."/>
        </authorList>
    </citation>
    <scope>NUCLEOTIDE SEQUENCE [LARGE SCALE GENOMIC DNA]</scope>
    <source>
        <strain evidence="11">ATCC33218</strain>
    </source>
</reference>
<evidence type="ECO:0000256" key="2">
    <source>
        <dbReference type="ARBA" id="ARBA00007776"/>
    </source>
</evidence>
<accession>A0A098GFV0</accession>
<keyword evidence="5" id="KW-0133">Cell shape</keyword>
<feature type="transmembrane region" description="Helical" evidence="8">
    <location>
        <begin position="82"/>
        <end position="102"/>
    </location>
</feature>
<dbReference type="GO" id="GO:0005886">
    <property type="term" value="C:plasma membrane"/>
    <property type="evidence" value="ECO:0007669"/>
    <property type="project" value="UniProtKB-SubCell"/>
</dbReference>
<dbReference type="Pfam" id="PF04093">
    <property type="entry name" value="MreD"/>
    <property type="match status" value="1"/>
</dbReference>
<dbReference type="RefSeq" id="WP_349267095.1">
    <property type="nucleotide sequence ID" value="NZ_CP020614.1"/>
</dbReference>
<dbReference type="InterPro" id="IPR026034">
    <property type="entry name" value="MreD_proteobac"/>
</dbReference>
<evidence type="ECO:0000313" key="9">
    <source>
        <dbReference type="EMBL" id="CEG61354.1"/>
    </source>
</evidence>
<gene>
    <name evidence="9" type="primary">mreD</name>
    <name evidence="9" type="ORF">LMI_2071</name>
    <name evidence="10" type="ORF">SAMN02982997_01564</name>
</gene>
<evidence type="ECO:0000313" key="11">
    <source>
        <dbReference type="Proteomes" id="UP000032414"/>
    </source>
</evidence>
<evidence type="ECO:0000256" key="6">
    <source>
        <dbReference type="ARBA" id="ARBA00022989"/>
    </source>
</evidence>
<dbReference type="Proteomes" id="UP000182998">
    <property type="component" value="Unassembled WGS sequence"/>
</dbReference>
<evidence type="ECO:0000256" key="1">
    <source>
        <dbReference type="ARBA" id="ARBA00004651"/>
    </source>
</evidence>
<keyword evidence="4 8" id="KW-0812">Transmembrane</keyword>
<dbReference type="InterPro" id="IPR007227">
    <property type="entry name" value="Cell_shape_determining_MreD"/>
</dbReference>
<keyword evidence="6 8" id="KW-1133">Transmembrane helix</keyword>
<sequence length="179" mass="20160">MRKIGKTWTFPCPGWAAVMNPLYLRIVTAIIIALALTILPLPELLLELRPPWILILILYIQFFLPDYFNIVFLLIIGLVLDVLLSTVLGEHAFALSLVAWLANSKARRFRLFAMGQQMALIGFFCLLYQGLIVVIDASLGYYYGFLMSLGSTAISVLLWPWMRLIADDALGSRVPRLGD</sequence>
<feature type="transmembrane region" description="Helical" evidence="8">
    <location>
        <begin position="114"/>
        <end position="135"/>
    </location>
</feature>
<dbReference type="STRING" id="451.B6N58_05705"/>
<feature type="transmembrane region" description="Helical" evidence="8">
    <location>
        <begin position="22"/>
        <end position="41"/>
    </location>
</feature>
<dbReference type="EMBL" id="FMVN01000007">
    <property type="protein sequence ID" value="SCY38649.1"/>
    <property type="molecule type" value="Genomic_DNA"/>
</dbReference>
<dbReference type="KEGG" id="tmc:LMI_2071"/>
<feature type="transmembrane region" description="Helical" evidence="8">
    <location>
        <begin position="53"/>
        <end position="76"/>
    </location>
</feature>
<organism evidence="9 11">
    <name type="scientific">Legionella micdadei</name>
    <name type="common">Tatlockia micdadei</name>
    <dbReference type="NCBI Taxonomy" id="451"/>
    <lineage>
        <taxon>Bacteria</taxon>
        <taxon>Pseudomonadati</taxon>
        <taxon>Pseudomonadota</taxon>
        <taxon>Gammaproteobacteria</taxon>
        <taxon>Legionellales</taxon>
        <taxon>Legionellaceae</taxon>
        <taxon>Legionella</taxon>
    </lineage>
</organism>
<dbReference type="PATRIC" id="fig|451.8.peg.1176"/>